<dbReference type="Gene3D" id="3.30.450.20">
    <property type="entry name" value="PAS domain"/>
    <property type="match status" value="1"/>
</dbReference>
<evidence type="ECO:0000256" key="6">
    <source>
        <dbReference type="ARBA" id="ARBA00022777"/>
    </source>
</evidence>
<evidence type="ECO:0000259" key="9">
    <source>
        <dbReference type="PROSITE" id="PS50109"/>
    </source>
</evidence>
<dbReference type="PANTHER" id="PTHR41523">
    <property type="entry name" value="TWO-COMPONENT SYSTEM SENSOR PROTEIN"/>
    <property type="match status" value="1"/>
</dbReference>
<evidence type="ECO:0000256" key="8">
    <source>
        <dbReference type="ARBA" id="ARBA00023012"/>
    </source>
</evidence>
<dbReference type="EMBL" id="CACRUX010000054">
    <property type="protein sequence ID" value="VYU21059.1"/>
    <property type="molecule type" value="Genomic_DNA"/>
</dbReference>
<dbReference type="RefSeq" id="WP_021841813.1">
    <property type="nucleotide sequence ID" value="NZ_CACRUX010000054.1"/>
</dbReference>
<name>A0A6N3D226_9FIRM</name>
<evidence type="ECO:0000256" key="7">
    <source>
        <dbReference type="ARBA" id="ARBA00022840"/>
    </source>
</evidence>
<dbReference type="InterPro" id="IPR000014">
    <property type="entry name" value="PAS"/>
</dbReference>
<keyword evidence="5" id="KW-0547">Nucleotide-binding</keyword>
<evidence type="ECO:0000256" key="4">
    <source>
        <dbReference type="ARBA" id="ARBA00022679"/>
    </source>
</evidence>
<dbReference type="Pfam" id="PF07568">
    <property type="entry name" value="HisKA_2"/>
    <property type="match status" value="1"/>
</dbReference>
<keyword evidence="6 10" id="KW-0418">Kinase</keyword>
<dbReference type="SUPFAM" id="SSF55874">
    <property type="entry name" value="ATPase domain of HSP90 chaperone/DNA topoisomerase II/histidine kinase"/>
    <property type="match status" value="1"/>
</dbReference>
<dbReference type="InterPro" id="IPR011495">
    <property type="entry name" value="Sig_transdc_His_kin_sub2_dim/P"/>
</dbReference>
<comment type="catalytic activity">
    <reaction evidence="1">
        <text>ATP + protein L-histidine = ADP + protein N-phospho-L-histidine.</text>
        <dbReference type="EC" id="2.7.13.3"/>
    </reaction>
</comment>
<dbReference type="InterPro" id="IPR036890">
    <property type="entry name" value="HATPase_C_sf"/>
</dbReference>
<dbReference type="EC" id="2.7.13.3" evidence="2"/>
<dbReference type="GO" id="GO:0000160">
    <property type="term" value="P:phosphorelay signal transduction system"/>
    <property type="evidence" value="ECO:0007669"/>
    <property type="project" value="UniProtKB-KW"/>
</dbReference>
<organism evidence="10">
    <name type="scientific">Veillonella ratti</name>
    <dbReference type="NCBI Taxonomy" id="103892"/>
    <lineage>
        <taxon>Bacteria</taxon>
        <taxon>Bacillati</taxon>
        <taxon>Bacillota</taxon>
        <taxon>Negativicutes</taxon>
        <taxon>Veillonellales</taxon>
        <taxon>Veillonellaceae</taxon>
        <taxon>Veillonella</taxon>
    </lineage>
</organism>
<dbReference type="GO" id="GO:0005524">
    <property type="term" value="F:ATP binding"/>
    <property type="evidence" value="ECO:0007669"/>
    <property type="project" value="UniProtKB-KW"/>
</dbReference>
<evidence type="ECO:0000256" key="1">
    <source>
        <dbReference type="ARBA" id="ARBA00000085"/>
    </source>
</evidence>
<proteinExistence type="predicted"/>
<evidence type="ECO:0000256" key="3">
    <source>
        <dbReference type="ARBA" id="ARBA00022553"/>
    </source>
</evidence>
<dbReference type="CDD" id="cd00130">
    <property type="entry name" value="PAS"/>
    <property type="match status" value="1"/>
</dbReference>
<protein>
    <recommendedName>
        <fullName evidence="2">histidine kinase</fullName>
        <ecNumber evidence="2">2.7.13.3</ecNumber>
    </recommendedName>
</protein>
<keyword evidence="8" id="KW-0902">Two-component regulatory system</keyword>
<dbReference type="PANTHER" id="PTHR41523:SF8">
    <property type="entry name" value="ETHYLENE RESPONSE SENSOR PROTEIN"/>
    <property type="match status" value="1"/>
</dbReference>
<dbReference type="InterPro" id="IPR003594">
    <property type="entry name" value="HATPase_dom"/>
</dbReference>
<sequence>MVMKLQDSEVRDTLKLHTDLSEPQQRLMRNVVRLLPFAASLPQQDVCVFTMAKDEQILVFGHIKDWPQAEIMPDIRLLKPYEVGLWQDLLHTGRSVKGFMERKHGQLARLLAFPIVDNGGKCIGGIAMLHNGLEPHTEEPLMAASDVLAETTYMAMIVPQQNQAELYTPLSYQDGIIIFDEAGIILYANEAASHLVDLLGFDRRLVGTSIYGGSLKMSWVKQAIRDHRGAVAEEIYGDIIVEQTILPINAGTRAKRSFLFLKDKTALRRKEQELMVKNSVIKEIHHRVKNNLQTVAGLLRMEARRSDSDQVKKALQEGVSRIESMALVHEVISHYEEDYIELRTIAEELIRLLKRSFFRSEDNVQCEYIGDSILLSSQRAGYVSLILNELISNSFEHGFGCLKTEETISSGSMVVAGYLTKGLITLTVTDNGCGLPDDFDVKASRRLGLQIIQNLVTNELGGTMTIEDRAHRDEMQADAARKSAPHQGTIVTITFPE</sequence>
<evidence type="ECO:0000256" key="2">
    <source>
        <dbReference type="ARBA" id="ARBA00012438"/>
    </source>
</evidence>
<feature type="domain" description="Histidine kinase" evidence="9">
    <location>
        <begin position="283"/>
        <end position="497"/>
    </location>
</feature>
<keyword evidence="3" id="KW-0597">Phosphoprotein</keyword>
<dbReference type="PROSITE" id="PS50109">
    <property type="entry name" value="HIS_KIN"/>
    <property type="match status" value="1"/>
</dbReference>
<keyword evidence="7" id="KW-0067">ATP-binding</keyword>
<dbReference type="GO" id="GO:0004673">
    <property type="term" value="F:protein histidine kinase activity"/>
    <property type="evidence" value="ECO:0007669"/>
    <property type="project" value="UniProtKB-EC"/>
</dbReference>
<dbReference type="AlphaFoldDB" id="A0A6N3D226"/>
<dbReference type="Pfam" id="PF02518">
    <property type="entry name" value="HATPase_c"/>
    <property type="match status" value="1"/>
</dbReference>
<accession>A0A6N3D226</accession>
<reference evidence="10" key="1">
    <citation type="submission" date="2019-11" db="EMBL/GenBank/DDBJ databases">
        <authorList>
            <person name="Feng L."/>
        </authorList>
    </citation>
    <scope>NUCLEOTIDE SEQUENCE</scope>
    <source>
        <strain evidence="10">VrattiLFYP33</strain>
    </source>
</reference>
<keyword evidence="4 10" id="KW-0808">Transferase</keyword>
<evidence type="ECO:0000313" key="10">
    <source>
        <dbReference type="EMBL" id="VYU21059.1"/>
    </source>
</evidence>
<dbReference type="InterPro" id="IPR005467">
    <property type="entry name" value="His_kinase_dom"/>
</dbReference>
<evidence type="ECO:0000256" key="5">
    <source>
        <dbReference type="ARBA" id="ARBA00022741"/>
    </source>
</evidence>
<gene>
    <name evidence="10" type="primary">pdtaS_2</name>
    <name evidence="10" type="ORF">VRLFYP33_01451</name>
</gene>
<dbReference type="Gene3D" id="3.30.565.10">
    <property type="entry name" value="Histidine kinase-like ATPase, C-terminal domain"/>
    <property type="match status" value="1"/>
</dbReference>